<dbReference type="EMBL" id="BMOD01000011">
    <property type="protein sequence ID" value="GGJ41847.1"/>
    <property type="molecule type" value="Genomic_DNA"/>
</dbReference>
<evidence type="ECO:0000313" key="2">
    <source>
        <dbReference type="EMBL" id="GGJ41847.1"/>
    </source>
</evidence>
<dbReference type="SUPFAM" id="SSF55729">
    <property type="entry name" value="Acyl-CoA N-acyltransferases (Nat)"/>
    <property type="match status" value="1"/>
</dbReference>
<keyword evidence="3" id="KW-1185">Reference proteome</keyword>
<feature type="domain" description="N-acetyltransferase" evidence="1">
    <location>
        <begin position="153"/>
        <end position="302"/>
    </location>
</feature>
<comment type="caution">
    <text evidence="2">The sequence shown here is derived from an EMBL/GenBank/DDBJ whole genome shotgun (WGS) entry which is preliminary data.</text>
</comment>
<evidence type="ECO:0000259" key="1">
    <source>
        <dbReference type="PROSITE" id="PS51186"/>
    </source>
</evidence>
<evidence type="ECO:0000313" key="3">
    <source>
        <dbReference type="Proteomes" id="UP000632222"/>
    </source>
</evidence>
<protein>
    <recommendedName>
        <fullName evidence="1">N-acetyltransferase domain-containing protein</fullName>
    </recommendedName>
</protein>
<reference evidence="3" key="1">
    <citation type="journal article" date="2019" name="Int. J. Syst. Evol. Microbiol.">
        <title>The Global Catalogue of Microorganisms (GCM) 10K type strain sequencing project: providing services to taxonomists for standard genome sequencing and annotation.</title>
        <authorList>
            <consortium name="The Broad Institute Genomics Platform"/>
            <consortium name="The Broad Institute Genome Sequencing Center for Infectious Disease"/>
            <person name="Wu L."/>
            <person name="Ma J."/>
        </authorList>
    </citation>
    <scope>NUCLEOTIDE SEQUENCE [LARGE SCALE GENOMIC DNA]</scope>
    <source>
        <strain evidence="3">JCM 14370</strain>
    </source>
</reference>
<dbReference type="InterPro" id="IPR000182">
    <property type="entry name" value="GNAT_dom"/>
</dbReference>
<dbReference type="Pfam" id="PF00583">
    <property type="entry name" value="Acetyltransf_1"/>
    <property type="match status" value="1"/>
</dbReference>
<accession>A0ABQ2D240</accession>
<dbReference type="PROSITE" id="PS51186">
    <property type="entry name" value="GNAT"/>
    <property type="match status" value="1"/>
</dbReference>
<proteinExistence type="predicted"/>
<dbReference type="RefSeq" id="WP_189003685.1">
    <property type="nucleotide sequence ID" value="NZ_BMOD01000011.1"/>
</dbReference>
<name>A0ABQ2D240_9DEIO</name>
<sequence length="302" mass="33565">MTLIVNPDLPEHSSLPARSAAPPPAVVFGFAEEGLITARAALWDSGAIGHFDALNEEGALAVLSAALQEARQKGLRQVVGPMNGNTWFKYRLVSEFGTVRPFFGEPWQPAAYVEHFQKAGFQAGWEYQSSAASPEVQDPRFADLETKFKALGVTVRGVVPEKLQQDISDIHELSNLAFQDNPFFSELDEATFRSLYLPVFQQLPTDFMFLAEHQGRLAGFFLAYPDPMNPGQVIAKTIAVRPERQYAGLGRYLTGLLNQKALQAGIHTIVHALMFDSNTSRNLSQIYGSQVIRRYTLYRTDL</sequence>
<dbReference type="Proteomes" id="UP000632222">
    <property type="component" value="Unassembled WGS sequence"/>
</dbReference>
<dbReference type="Gene3D" id="3.40.630.30">
    <property type="match status" value="1"/>
</dbReference>
<organism evidence="2 3">
    <name type="scientific">Deinococcus roseus</name>
    <dbReference type="NCBI Taxonomy" id="392414"/>
    <lineage>
        <taxon>Bacteria</taxon>
        <taxon>Thermotogati</taxon>
        <taxon>Deinococcota</taxon>
        <taxon>Deinococci</taxon>
        <taxon>Deinococcales</taxon>
        <taxon>Deinococcaceae</taxon>
        <taxon>Deinococcus</taxon>
    </lineage>
</organism>
<dbReference type="InterPro" id="IPR016181">
    <property type="entry name" value="Acyl_CoA_acyltransferase"/>
</dbReference>
<gene>
    <name evidence="2" type="ORF">GCM10008938_29900</name>
</gene>
<dbReference type="CDD" id="cd04301">
    <property type="entry name" value="NAT_SF"/>
    <property type="match status" value="1"/>
</dbReference>